<dbReference type="EMBL" id="CAFBMA010000010">
    <property type="protein sequence ID" value="CAB4899151.1"/>
    <property type="molecule type" value="Genomic_DNA"/>
</dbReference>
<evidence type="ECO:0000313" key="4">
    <source>
        <dbReference type="EMBL" id="CAB4825820.1"/>
    </source>
</evidence>
<dbReference type="Gene3D" id="3.30.420.40">
    <property type="match status" value="2"/>
</dbReference>
<dbReference type="EMBL" id="CAFBNU010000012">
    <property type="protein sequence ID" value="CAB4966871.1"/>
    <property type="molecule type" value="Genomic_DNA"/>
</dbReference>
<dbReference type="EMBL" id="CAFAAZ010000012">
    <property type="protein sequence ID" value="CAB4825820.1"/>
    <property type="molecule type" value="Genomic_DNA"/>
</dbReference>
<evidence type="ECO:0000313" key="5">
    <source>
        <dbReference type="EMBL" id="CAB4899151.1"/>
    </source>
</evidence>
<evidence type="ECO:0000259" key="1">
    <source>
        <dbReference type="Pfam" id="PF01869"/>
    </source>
</evidence>
<dbReference type="EMBL" id="CAEZYD010000008">
    <property type="protein sequence ID" value="CAB4709957.1"/>
    <property type="molecule type" value="Genomic_DNA"/>
</dbReference>
<name>A0A6J6MUD8_9ZZZZ</name>
<dbReference type="EMBL" id="CAEZXD010000017">
    <property type="protein sequence ID" value="CAB4676494.1"/>
    <property type="molecule type" value="Genomic_DNA"/>
</dbReference>
<dbReference type="EMBL" id="CAFBPT010000010">
    <property type="protein sequence ID" value="CAB5032166.1"/>
    <property type="molecule type" value="Genomic_DNA"/>
</dbReference>
<accession>A0A6J6MUD8</accession>
<reference evidence="2" key="1">
    <citation type="submission" date="2020-05" db="EMBL/GenBank/DDBJ databases">
        <authorList>
            <person name="Chiriac C."/>
            <person name="Salcher M."/>
            <person name="Ghai R."/>
            <person name="Kavagutti S V."/>
        </authorList>
    </citation>
    <scope>NUCLEOTIDE SEQUENCE</scope>
</reference>
<dbReference type="Pfam" id="PF01869">
    <property type="entry name" value="BcrAD_BadFG"/>
    <property type="match status" value="1"/>
</dbReference>
<dbReference type="PANTHER" id="PTHR43190:SF3">
    <property type="entry name" value="N-ACETYL-D-GLUCOSAMINE KINASE"/>
    <property type="match status" value="1"/>
</dbReference>
<dbReference type="PANTHER" id="PTHR43190">
    <property type="entry name" value="N-ACETYL-D-GLUCOSAMINE KINASE"/>
    <property type="match status" value="1"/>
</dbReference>
<proteinExistence type="predicted"/>
<dbReference type="AlphaFoldDB" id="A0A6J6MUD8"/>
<feature type="domain" description="ATPase BadF/BadG/BcrA/BcrD type" evidence="1">
    <location>
        <begin position="80"/>
        <end position="288"/>
    </location>
</feature>
<dbReference type="InterPro" id="IPR002731">
    <property type="entry name" value="ATPase_BadF"/>
</dbReference>
<evidence type="ECO:0000313" key="7">
    <source>
        <dbReference type="EMBL" id="CAB5032166.1"/>
    </source>
</evidence>
<dbReference type="InterPro" id="IPR043129">
    <property type="entry name" value="ATPase_NBD"/>
</dbReference>
<evidence type="ECO:0000313" key="3">
    <source>
        <dbReference type="EMBL" id="CAB4709957.1"/>
    </source>
</evidence>
<dbReference type="SUPFAM" id="SSF53067">
    <property type="entry name" value="Actin-like ATPase domain"/>
    <property type="match status" value="1"/>
</dbReference>
<sequence length="309" mass="31929">MNGNVIFFDGGGSGIRAKSESVEGKSITKNFAGFTPGELPLVDYLANLIIDFASEVGGPIDRAVLAVATLPADDKQYGDIAKAVLAKSEVKELWICSDSVSACAAAVEKDGVVIAAGTGITALAVGKNRTMAHPLAGDGFLIGDEASAYWIGKMALNSALRARDGRGGDSEILGVACKHFGAEPYQLTHTVHQLDRPVHSIASFAKVVSKLAESGNSTAHAILDAAADEVVLLATTAKRECGGGPDFQVALIGGVLAPDNLVTKLVAKKLENHGLSIYISGKSSLDGAGILATMESPGVFQPLIRAFKK</sequence>
<protein>
    <submittedName>
        <fullName evidence="2">Unannotated protein</fullName>
    </submittedName>
</protein>
<dbReference type="InterPro" id="IPR052519">
    <property type="entry name" value="Euk-type_GlcNAc_Kinase"/>
</dbReference>
<evidence type="ECO:0000313" key="6">
    <source>
        <dbReference type="EMBL" id="CAB4966871.1"/>
    </source>
</evidence>
<organism evidence="2">
    <name type="scientific">freshwater metagenome</name>
    <dbReference type="NCBI Taxonomy" id="449393"/>
    <lineage>
        <taxon>unclassified sequences</taxon>
        <taxon>metagenomes</taxon>
        <taxon>ecological metagenomes</taxon>
    </lineage>
</organism>
<gene>
    <name evidence="2" type="ORF">UFOPK2343_00758</name>
    <name evidence="3" type="ORF">UFOPK2652_00732</name>
    <name evidence="4" type="ORF">UFOPK3128_01143</name>
    <name evidence="5" type="ORF">UFOPK3511_00934</name>
    <name evidence="6" type="ORF">UFOPK3880_01052</name>
    <name evidence="7" type="ORF">UFOPK4146_01114</name>
</gene>
<evidence type="ECO:0000313" key="2">
    <source>
        <dbReference type="EMBL" id="CAB4676494.1"/>
    </source>
</evidence>